<feature type="compositionally biased region" description="Low complexity" evidence="1">
    <location>
        <begin position="101"/>
        <end position="118"/>
    </location>
</feature>
<feature type="region of interest" description="Disordered" evidence="1">
    <location>
        <begin position="90"/>
        <end position="147"/>
    </location>
</feature>
<evidence type="ECO:0000256" key="1">
    <source>
        <dbReference type="SAM" id="MobiDB-lite"/>
    </source>
</evidence>
<feature type="region of interest" description="Disordered" evidence="1">
    <location>
        <begin position="33"/>
        <end position="53"/>
    </location>
</feature>
<protein>
    <submittedName>
        <fullName evidence="2">Uncharacterized protein</fullName>
    </submittedName>
</protein>
<evidence type="ECO:0000313" key="3">
    <source>
        <dbReference type="Proteomes" id="UP000007264"/>
    </source>
</evidence>
<dbReference type="GeneID" id="17045370"/>
<dbReference type="RefSeq" id="XP_005651899.1">
    <property type="nucleotide sequence ID" value="XM_005651842.1"/>
</dbReference>
<name>I0Z9N6_COCSC</name>
<dbReference type="EMBL" id="AGSI01000001">
    <property type="protein sequence ID" value="EIE27355.1"/>
    <property type="molecule type" value="Genomic_DNA"/>
</dbReference>
<dbReference type="AlphaFoldDB" id="I0Z9N6"/>
<dbReference type="Proteomes" id="UP000007264">
    <property type="component" value="Unassembled WGS sequence"/>
</dbReference>
<proteinExistence type="predicted"/>
<sequence length="147" mass="15108">MPLGGIDSMTYPTFHEAAEELSRQATIRAAGAQGQGQQAGNEGMRNAPMLPADSGASAIDKEFLSLASGAAGGTMYSEFVPRRAQEKVFSPSATALPTVRSSAIGSSASTGTATTSHAVPMEQSSSVVSPKDHEDKAQGCGCWPFGR</sequence>
<comment type="caution">
    <text evidence="2">The sequence shown here is derived from an EMBL/GenBank/DDBJ whole genome shotgun (WGS) entry which is preliminary data.</text>
</comment>
<reference evidence="2 3" key="1">
    <citation type="journal article" date="2012" name="Genome Biol.">
        <title>The genome of the polar eukaryotic microalga coccomyxa subellipsoidea reveals traits of cold adaptation.</title>
        <authorList>
            <person name="Blanc G."/>
            <person name="Agarkova I."/>
            <person name="Grimwood J."/>
            <person name="Kuo A."/>
            <person name="Brueggeman A."/>
            <person name="Dunigan D."/>
            <person name="Gurnon J."/>
            <person name="Ladunga I."/>
            <person name="Lindquist E."/>
            <person name="Lucas S."/>
            <person name="Pangilinan J."/>
            <person name="Proschold T."/>
            <person name="Salamov A."/>
            <person name="Schmutz J."/>
            <person name="Weeks D."/>
            <person name="Yamada T."/>
            <person name="Claverie J.M."/>
            <person name="Grigoriev I."/>
            <person name="Van Etten J."/>
            <person name="Lomsadze A."/>
            <person name="Borodovsky M."/>
        </authorList>
    </citation>
    <scope>NUCLEOTIDE SEQUENCE [LARGE SCALE GENOMIC DNA]</scope>
    <source>
        <strain evidence="2 3">C-169</strain>
    </source>
</reference>
<dbReference type="OrthoDB" id="10625403at2759"/>
<evidence type="ECO:0000313" key="2">
    <source>
        <dbReference type="EMBL" id="EIE27355.1"/>
    </source>
</evidence>
<keyword evidence="3" id="KW-1185">Reference proteome</keyword>
<organism evidence="2 3">
    <name type="scientific">Coccomyxa subellipsoidea (strain C-169)</name>
    <name type="common">Green microalga</name>
    <dbReference type="NCBI Taxonomy" id="574566"/>
    <lineage>
        <taxon>Eukaryota</taxon>
        <taxon>Viridiplantae</taxon>
        <taxon>Chlorophyta</taxon>
        <taxon>core chlorophytes</taxon>
        <taxon>Trebouxiophyceae</taxon>
        <taxon>Trebouxiophyceae incertae sedis</taxon>
        <taxon>Coccomyxaceae</taxon>
        <taxon>Coccomyxa</taxon>
        <taxon>Coccomyxa subellipsoidea</taxon>
    </lineage>
</organism>
<dbReference type="KEGG" id="csl:COCSUDRAFT_52135"/>
<accession>I0Z9N6</accession>
<gene>
    <name evidence="2" type="ORF">COCSUDRAFT_52135</name>
</gene>